<name>A0A9W6PID1_9ACTN</name>
<comment type="caution">
    <text evidence="1">The sequence shown here is derived from an EMBL/GenBank/DDBJ whole genome shotgun (WGS) entry which is preliminary data.</text>
</comment>
<dbReference type="EMBL" id="BSRX01000019">
    <property type="protein sequence ID" value="GLW55443.1"/>
    <property type="molecule type" value="Genomic_DNA"/>
</dbReference>
<protein>
    <recommendedName>
        <fullName evidence="3">NTP pyrophosphohydrolase MazG putative catalytic core domain-containing protein</fullName>
    </recommendedName>
</protein>
<evidence type="ECO:0000313" key="1">
    <source>
        <dbReference type="EMBL" id="GLW55443.1"/>
    </source>
</evidence>
<reference evidence="1" key="1">
    <citation type="submission" date="2023-02" db="EMBL/GenBank/DDBJ databases">
        <title>Kitasatospora phosalacinea NBRC 14362.</title>
        <authorList>
            <person name="Ichikawa N."/>
            <person name="Sato H."/>
            <person name="Tonouchi N."/>
        </authorList>
    </citation>
    <scope>NUCLEOTIDE SEQUENCE</scope>
    <source>
        <strain evidence="1">NBRC 14362</strain>
    </source>
</reference>
<dbReference type="AlphaFoldDB" id="A0A9W6PID1"/>
<sequence>MPGTVRDKGFEYRQDRTVDVFETIKSLADQLDSLSTVPPEQAVTLQALKVSEEAGELAEAVIGVLAANPRKGASHTWEDVYGEACDIAVTALILLARRSEDPRRRLEAHLQHLVQRSLTPEPTA</sequence>
<evidence type="ECO:0000313" key="2">
    <source>
        <dbReference type="Proteomes" id="UP001165143"/>
    </source>
</evidence>
<dbReference type="Proteomes" id="UP001165143">
    <property type="component" value="Unassembled WGS sequence"/>
</dbReference>
<evidence type="ECO:0008006" key="3">
    <source>
        <dbReference type="Google" id="ProtNLM"/>
    </source>
</evidence>
<proteinExistence type="predicted"/>
<accession>A0A9W6PID1</accession>
<gene>
    <name evidence="1" type="ORF">Kpho01_34540</name>
</gene>
<dbReference type="CDD" id="cd11533">
    <property type="entry name" value="NTP-PPase_Af0060_like"/>
    <property type="match status" value="1"/>
</dbReference>
<dbReference type="InterPro" id="IPR044548">
    <property type="entry name" value="AF0060_NTP-PPase_MazG-like"/>
</dbReference>
<organism evidence="1 2">
    <name type="scientific">Kitasatospora phosalacinea</name>
    <dbReference type="NCBI Taxonomy" id="2065"/>
    <lineage>
        <taxon>Bacteria</taxon>
        <taxon>Bacillati</taxon>
        <taxon>Actinomycetota</taxon>
        <taxon>Actinomycetes</taxon>
        <taxon>Kitasatosporales</taxon>
        <taxon>Streptomycetaceae</taxon>
        <taxon>Kitasatospora</taxon>
    </lineage>
</organism>
<dbReference type="SUPFAM" id="SSF101386">
    <property type="entry name" value="all-alpha NTP pyrophosphatases"/>
    <property type="match status" value="1"/>
</dbReference>